<dbReference type="EMBL" id="JAEPRC010000138">
    <property type="protein sequence ID" value="KAG2207046.1"/>
    <property type="molecule type" value="Genomic_DNA"/>
</dbReference>
<gene>
    <name evidence="1" type="ORF">INT46_009179</name>
</gene>
<reference evidence="1" key="1">
    <citation type="submission" date="2020-12" db="EMBL/GenBank/DDBJ databases">
        <title>Metabolic potential, ecology and presence of endohyphal bacteria is reflected in genomic diversity of Mucoromycotina.</title>
        <authorList>
            <person name="Muszewska A."/>
            <person name="Okrasinska A."/>
            <person name="Steczkiewicz K."/>
            <person name="Drgas O."/>
            <person name="Orlowska M."/>
            <person name="Perlinska-Lenart U."/>
            <person name="Aleksandrzak-Piekarczyk T."/>
            <person name="Szatraj K."/>
            <person name="Zielenkiewicz U."/>
            <person name="Pilsyk S."/>
            <person name="Malc E."/>
            <person name="Mieczkowski P."/>
            <person name="Kruszewska J.S."/>
            <person name="Biernat P."/>
            <person name="Pawlowska J."/>
        </authorList>
    </citation>
    <scope>NUCLEOTIDE SEQUENCE</scope>
    <source>
        <strain evidence="1">CBS 226.32</strain>
    </source>
</reference>
<evidence type="ECO:0000313" key="2">
    <source>
        <dbReference type="Proteomes" id="UP000650833"/>
    </source>
</evidence>
<dbReference type="AlphaFoldDB" id="A0A8H7RCE0"/>
<keyword evidence="2" id="KW-1185">Reference proteome</keyword>
<sequence>MPGKLNALAIDALSLFSLFCSPKLKKDVTNLDICDFGDRKIVSKEQIQAIEGPCGQFFNHRMTFLPELKTPKDVILPTRDNVKTGSKNYIELYNYYSVLEVDGVGNGRLSNFFMPPSSTLTVKCDDIYH</sequence>
<proteinExistence type="predicted"/>
<accession>A0A8H7RCE0</accession>
<name>A0A8H7RCE0_9FUNG</name>
<organism evidence="1 2">
    <name type="scientific">Mucor plumbeus</name>
    <dbReference type="NCBI Taxonomy" id="97098"/>
    <lineage>
        <taxon>Eukaryota</taxon>
        <taxon>Fungi</taxon>
        <taxon>Fungi incertae sedis</taxon>
        <taxon>Mucoromycota</taxon>
        <taxon>Mucoromycotina</taxon>
        <taxon>Mucoromycetes</taxon>
        <taxon>Mucorales</taxon>
        <taxon>Mucorineae</taxon>
        <taxon>Mucoraceae</taxon>
        <taxon>Mucor</taxon>
    </lineage>
</organism>
<protein>
    <submittedName>
        <fullName evidence="1">Uncharacterized protein</fullName>
    </submittedName>
</protein>
<comment type="caution">
    <text evidence="1">The sequence shown here is derived from an EMBL/GenBank/DDBJ whole genome shotgun (WGS) entry which is preliminary data.</text>
</comment>
<dbReference type="OrthoDB" id="2284558at2759"/>
<evidence type="ECO:0000313" key="1">
    <source>
        <dbReference type="EMBL" id="KAG2207046.1"/>
    </source>
</evidence>
<dbReference type="Proteomes" id="UP000650833">
    <property type="component" value="Unassembled WGS sequence"/>
</dbReference>